<dbReference type="InterPro" id="IPR050109">
    <property type="entry name" value="HTH-type_TetR-like_transc_reg"/>
</dbReference>
<dbReference type="PROSITE" id="PS50977">
    <property type="entry name" value="HTH_TETR_2"/>
    <property type="match status" value="1"/>
</dbReference>
<dbReference type="InterPro" id="IPR009057">
    <property type="entry name" value="Homeodomain-like_sf"/>
</dbReference>
<protein>
    <submittedName>
        <fullName evidence="6">TetR/AcrR family transcriptional regulator</fullName>
    </submittedName>
</protein>
<feature type="domain" description="HTH tetR-type" evidence="5">
    <location>
        <begin position="13"/>
        <end position="73"/>
    </location>
</feature>
<dbReference type="GO" id="GO:0000976">
    <property type="term" value="F:transcription cis-regulatory region binding"/>
    <property type="evidence" value="ECO:0007669"/>
    <property type="project" value="TreeGrafter"/>
</dbReference>
<gene>
    <name evidence="6" type="ORF">HKW67_17215</name>
</gene>
<organism evidence="6 7">
    <name type="scientific">Gemmatimonas groenlandica</name>
    <dbReference type="NCBI Taxonomy" id="2732249"/>
    <lineage>
        <taxon>Bacteria</taxon>
        <taxon>Pseudomonadati</taxon>
        <taxon>Gemmatimonadota</taxon>
        <taxon>Gemmatimonadia</taxon>
        <taxon>Gemmatimonadales</taxon>
        <taxon>Gemmatimonadaceae</taxon>
        <taxon>Gemmatimonas</taxon>
    </lineage>
</organism>
<dbReference type="KEGG" id="ggr:HKW67_17215"/>
<dbReference type="Gene3D" id="1.10.10.60">
    <property type="entry name" value="Homeodomain-like"/>
    <property type="match status" value="1"/>
</dbReference>
<dbReference type="AlphaFoldDB" id="A0A6M4IQD8"/>
<evidence type="ECO:0000313" key="6">
    <source>
        <dbReference type="EMBL" id="QJR37134.1"/>
    </source>
</evidence>
<evidence type="ECO:0000256" key="3">
    <source>
        <dbReference type="ARBA" id="ARBA00023163"/>
    </source>
</evidence>
<keyword evidence="7" id="KW-1185">Reference proteome</keyword>
<dbReference type="Pfam" id="PF16859">
    <property type="entry name" value="TetR_C_11"/>
    <property type="match status" value="1"/>
</dbReference>
<dbReference type="Proteomes" id="UP000500938">
    <property type="component" value="Chromosome"/>
</dbReference>
<keyword evidence="3" id="KW-0804">Transcription</keyword>
<dbReference type="GO" id="GO:0003700">
    <property type="term" value="F:DNA-binding transcription factor activity"/>
    <property type="evidence" value="ECO:0007669"/>
    <property type="project" value="TreeGrafter"/>
</dbReference>
<dbReference type="InterPro" id="IPR011075">
    <property type="entry name" value="TetR_C"/>
</dbReference>
<dbReference type="EMBL" id="CP053085">
    <property type="protein sequence ID" value="QJR37134.1"/>
    <property type="molecule type" value="Genomic_DNA"/>
</dbReference>
<dbReference type="Gene3D" id="1.10.357.10">
    <property type="entry name" value="Tetracycline Repressor, domain 2"/>
    <property type="match status" value="1"/>
</dbReference>
<proteinExistence type="predicted"/>
<evidence type="ECO:0000313" key="7">
    <source>
        <dbReference type="Proteomes" id="UP000500938"/>
    </source>
</evidence>
<keyword evidence="2 4" id="KW-0238">DNA-binding</keyword>
<dbReference type="SUPFAM" id="SSF46689">
    <property type="entry name" value="Homeodomain-like"/>
    <property type="match status" value="1"/>
</dbReference>
<dbReference type="SUPFAM" id="SSF48498">
    <property type="entry name" value="Tetracyclin repressor-like, C-terminal domain"/>
    <property type="match status" value="1"/>
</dbReference>
<dbReference type="PRINTS" id="PR00455">
    <property type="entry name" value="HTHTETR"/>
</dbReference>
<evidence type="ECO:0000256" key="2">
    <source>
        <dbReference type="ARBA" id="ARBA00023125"/>
    </source>
</evidence>
<evidence type="ECO:0000259" key="5">
    <source>
        <dbReference type="PROSITE" id="PS50977"/>
    </source>
</evidence>
<dbReference type="PANTHER" id="PTHR30055:SF148">
    <property type="entry name" value="TETR-FAMILY TRANSCRIPTIONAL REGULATOR"/>
    <property type="match status" value="1"/>
</dbReference>
<dbReference type="InterPro" id="IPR036271">
    <property type="entry name" value="Tet_transcr_reg_TetR-rel_C_sf"/>
</dbReference>
<evidence type="ECO:0000256" key="1">
    <source>
        <dbReference type="ARBA" id="ARBA00023015"/>
    </source>
</evidence>
<sequence length="195" mass="21183">MAKSRVIGRPRSEKSREAILDAAFRVLVARGYAGFTIEAVAAEANSGKTTVYRWWPTKGDLAAEAFFHATTEELQLPESASAQADFRMQITELATLLRGERGQALAAMLGGARTDSALGRALGERWLEPRRRWGMARMLRAESKGQLRADVQPGAALAVLYGPLYAPLLFGGEVPNAESVQAYLDVACRGIFTDP</sequence>
<reference evidence="6 7" key="1">
    <citation type="submission" date="2020-05" db="EMBL/GenBank/DDBJ databases">
        <title>Complete genome sequence of Gemmatimonas greenlandica TET16.</title>
        <authorList>
            <person name="Zeng Y."/>
        </authorList>
    </citation>
    <scope>NUCLEOTIDE SEQUENCE [LARGE SCALE GENOMIC DNA]</scope>
    <source>
        <strain evidence="6 7">TET16</strain>
    </source>
</reference>
<keyword evidence="1" id="KW-0805">Transcription regulation</keyword>
<dbReference type="PANTHER" id="PTHR30055">
    <property type="entry name" value="HTH-TYPE TRANSCRIPTIONAL REGULATOR RUTR"/>
    <property type="match status" value="1"/>
</dbReference>
<dbReference type="RefSeq" id="WP_171226567.1">
    <property type="nucleotide sequence ID" value="NZ_CP053085.1"/>
</dbReference>
<name>A0A6M4IQD8_9BACT</name>
<dbReference type="InterPro" id="IPR001647">
    <property type="entry name" value="HTH_TetR"/>
</dbReference>
<accession>A0A6M4IQD8</accession>
<evidence type="ECO:0000256" key="4">
    <source>
        <dbReference type="PROSITE-ProRule" id="PRU00335"/>
    </source>
</evidence>
<dbReference type="Pfam" id="PF00440">
    <property type="entry name" value="TetR_N"/>
    <property type="match status" value="1"/>
</dbReference>
<feature type="DNA-binding region" description="H-T-H motif" evidence="4">
    <location>
        <begin position="36"/>
        <end position="55"/>
    </location>
</feature>